<dbReference type="AlphaFoldDB" id="A0A0A9X6D2"/>
<name>A0A0A9X6D2_LYGHE</name>
<feature type="region of interest" description="Disordered" evidence="1">
    <location>
        <begin position="129"/>
        <end position="176"/>
    </location>
</feature>
<protein>
    <submittedName>
        <fullName evidence="2">N-acetylmuramic acid 6-phosphate etherase</fullName>
    </submittedName>
</protein>
<evidence type="ECO:0000313" key="3">
    <source>
        <dbReference type="EMBL" id="JAQ14985.1"/>
    </source>
</evidence>
<reference evidence="2" key="1">
    <citation type="journal article" date="2014" name="PLoS ONE">
        <title>Transcriptome-Based Identification of ABC Transporters in the Western Tarnished Plant Bug Lygus hesperus.</title>
        <authorList>
            <person name="Hull J.J."/>
            <person name="Chaney K."/>
            <person name="Geib S.M."/>
            <person name="Fabrick J.A."/>
            <person name="Brent C.S."/>
            <person name="Walsh D."/>
            <person name="Lavine L.C."/>
        </authorList>
    </citation>
    <scope>NUCLEOTIDE SEQUENCE</scope>
</reference>
<sequence>MSNSESSEGEVLEPETEAQVVFVRLLKDNRVVLNKSQLPGMKAKKAAAITNIIEAVYKRTGQRLDEKQVMKKINNMKSKVKMKSDATRTGNKQIKLAQWEQLFLDILNEQDNPTVTLIKGAREAGFPAVTSDFSQRGSRESSVGSLGASTNPPPPLQEPPTKTTKRSAAALFDEEEETRRLSTGELQRLCLLEQLKLTRLQIEYYQNKMKKTATDMAPTYELQDKTYAML</sequence>
<dbReference type="EMBL" id="GBHO01028060">
    <property type="protein sequence ID" value="JAG15544.1"/>
    <property type="molecule type" value="Transcribed_RNA"/>
</dbReference>
<proteinExistence type="predicted"/>
<evidence type="ECO:0000313" key="2">
    <source>
        <dbReference type="EMBL" id="JAG15544.1"/>
    </source>
</evidence>
<accession>A0A0A9X6D2</accession>
<feature type="compositionally biased region" description="Polar residues" evidence="1">
    <location>
        <begin position="131"/>
        <end position="149"/>
    </location>
</feature>
<reference evidence="2" key="2">
    <citation type="submission" date="2014-07" db="EMBL/GenBank/DDBJ databases">
        <authorList>
            <person name="Hull J."/>
        </authorList>
    </citation>
    <scope>NUCLEOTIDE SEQUENCE</scope>
</reference>
<reference evidence="3" key="3">
    <citation type="journal article" date="2016" name="Gigascience">
        <title>De novo construction of an expanded transcriptome assembly for the western tarnished plant bug, Lygus hesperus.</title>
        <authorList>
            <person name="Tassone E.E."/>
            <person name="Geib S.M."/>
            <person name="Hall B."/>
            <person name="Fabrick J.A."/>
            <person name="Brent C.S."/>
            <person name="Hull J.J."/>
        </authorList>
    </citation>
    <scope>NUCLEOTIDE SEQUENCE</scope>
</reference>
<gene>
    <name evidence="2" type="primary">murQ</name>
    <name evidence="2" type="ORF">CM83_101171</name>
    <name evidence="3" type="ORF">g.99034</name>
</gene>
<evidence type="ECO:0000256" key="1">
    <source>
        <dbReference type="SAM" id="MobiDB-lite"/>
    </source>
</evidence>
<organism evidence="2">
    <name type="scientific">Lygus hesperus</name>
    <name type="common">Western plant bug</name>
    <dbReference type="NCBI Taxonomy" id="30085"/>
    <lineage>
        <taxon>Eukaryota</taxon>
        <taxon>Metazoa</taxon>
        <taxon>Ecdysozoa</taxon>
        <taxon>Arthropoda</taxon>
        <taxon>Hexapoda</taxon>
        <taxon>Insecta</taxon>
        <taxon>Pterygota</taxon>
        <taxon>Neoptera</taxon>
        <taxon>Paraneoptera</taxon>
        <taxon>Hemiptera</taxon>
        <taxon>Heteroptera</taxon>
        <taxon>Panheteroptera</taxon>
        <taxon>Cimicomorpha</taxon>
        <taxon>Miridae</taxon>
        <taxon>Mirini</taxon>
        <taxon>Lygus</taxon>
    </lineage>
</organism>
<dbReference type="EMBL" id="GDHC01003644">
    <property type="protein sequence ID" value="JAQ14985.1"/>
    <property type="molecule type" value="Transcribed_RNA"/>
</dbReference>